<dbReference type="AlphaFoldDB" id="A0AAV5RY53"/>
<gene>
    <name evidence="1" type="ORF">DAKH74_030010</name>
</gene>
<evidence type="ECO:0000313" key="1">
    <source>
        <dbReference type="EMBL" id="GMM56385.1"/>
    </source>
</evidence>
<evidence type="ECO:0000313" key="2">
    <source>
        <dbReference type="Proteomes" id="UP001377567"/>
    </source>
</evidence>
<reference evidence="1 2" key="1">
    <citation type="journal article" date="2023" name="Elife">
        <title>Identification of key yeast species and microbe-microbe interactions impacting larval growth of Drosophila in the wild.</title>
        <authorList>
            <person name="Mure A."/>
            <person name="Sugiura Y."/>
            <person name="Maeda R."/>
            <person name="Honda K."/>
            <person name="Sakurai N."/>
            <person name="Takahashi Y."/>
            <person name="Watada M."/>
            <person name="Katoh T."/>
            <person name="Gotoh A."/>
            <person name="Gotoh Y."/>
            <person name="Taniguchi I."/>
            <person name="Nakamura K."/>
            <person name="Hayashi T."/>
            <person name="Katayama T."/>
            <person name="Uemura T."/>
            <person name="Hattori Y."/>
        </authorList>
    </citation>
    <scope>NUCLEOTIDE SEQUENCE [LARGE SCALE GENOMIC DNA]</scope>
    <source>
        <strain evidence="1 2">KH-74</strain>
    </source>
</reference>
<name>A0AAV5RY53_MAUHU</name>
<protein>
    <submittedName>
        <fullName evidence="1">Uncharacterized protein</fullName>
    </submittedName>
</protein>
<keyword evidence="2" id="KW-1185">Reference proteome</keyword>
<organism evidence="1 2">
    <name type="scientific">Maudiozyma humilis</name>
    <name type="common">Sour dough yeast</name>
    <name type="synonym">Kazachstania humilis</name>
    <dbReference type="NCBI Taxonomy" id="51915"/>
    <lineage>
        <taxon>Eukaryota</taxon>
        <taxon>Fungi</taxon>
        <taxon>Dikarya</taxon>
        <taxon>Ascomycota</taxon>
        <taxon>Saccharomycotina</taxon>
        <taxon>Saccharomycetes</taxon>
        <taxon>Saccharomycetales</taxon>
        <taxon>Saccharomycetaceae</taxon>
        <taxon>Maudiozyma</taxon>
    </lineage>
</organism>
<sequence>MSVREEVIMKLEDPSRFHYKQDWLEVQDDELNMLFELFTFGTTRDVPNALTLSPLMLKKLQLLTIVSLAQLERELTYSKIMETCLITSIDTLERYMIELRNFFTVKLDPVRHVARITHLIDGRDVYCYEKPLLLGIKPLHTKSELVTKLTQWQHKLNKQIKEPA</sequence>
<dbReference type="Proteomes" id="UP001377567">
    <property type="component" value="Unassembled WGS sequence"/>
</dbReference>
<dbReference type="EMBL" id="BTGD01000008">
    <property type="protein sequence ID" value="GMM56385.1"/>
    <property type="molecule type" value="Genomic_DNA"/>
</dbReference>
<proteinExistence type="predicted"/>
<comment type="caution">
    <text evidence="1">The sequence shown here is derived from an EMBL/GenBank/DDBJ whole genome shotgun (WGS) entry which is preliminary data.</text>
</comment>
<accession>A0AAV5RY53</accession>